<feature type="compositionally biased region" description="Polar residues" evidence="1">
    <location>
        <begin position="67"/>
        <end position="79"/>
    </location>
</feature>
<dbReference type="AlphaFoldDB" id="A0A699I8I2"/>
<proteinExistence type="predicted"/>
<evidence type="ECO:0000313" key="2">
    <source>
        <dbReference type="EMBL" id="GEZ35212.1"/>
    </source>
</evidence>
<name>A0A699I8I2_TANCI</name>
<reference evidence="2" key="1">
    <citation type="journal article" date="2019" name="Sci. Rep.">
        <title>Draft genome of Tanacetum cinerariifolium, the natural source of mosquito coil.</title>
        <authorList>
            <person name="Yamashiro T."/>
            <person name="Shiraishi A."/>
            <person name="Satake H."/>
            <person name="Nakayama K."/>
        </authorList>
    </citation>
    <scope>NUCLEOTIDE SEQUENCE</scope>
</reference>
<feature type="region of interest" description="Disordered" evidence="1">
    <location>
        <begin position="61"/>
        <end position="87"/>
    </location>
</feature>
<feature type="non-terminal residue" evidence="2">
    <location>
        <position position="1"/>
    </location>
</feature>
<comment type="caution">
    <text evidence="2">The sequence shown here is derived from an EMBL/GenBank/DDBJ whole genome shotgun (WGS) entry which is preliminary data.</text>
</comment>
<protein>
    <submittedName>
        <fullName evidence="2">Uncharacterized protein</fullName>
    </submittedName>
</protein>
<gene>
    <name evidence="2" type="ORF">Tci_507185</name>
</gene>
<dbReference type="EMBL" id="BKCJ010268657">
    <property type="protein sequence ID" value="GEZ35212.1"/>
    <property type="molecule type" value="Genomic_DNA"/>
</dbReference>
<sequence>KAKDLISSLRKKFAILYSKPENPNKLFQELLEDLKELAEYDNFPSKDRPIFFNDNEDHSVQNEESLENSFNEIDASNSNQEKEEPPQDFDIRQLIIEKCGIEVCEEQKQKIEDMILELV</sequence>
<organism evidence="2">
    <name type="scientific">Tanacetum cinerariifolium</name>
    <name type="common">Dalmatian daisy</name>
    <name type="synonym">Chrysanthemum cinerariifolium</name>
    <dbReference type="NCBI Taxonomy" id="118510"/>
    <lineage>
        <taxon>Eukaryota</taxon>
        <taxon>Viridiplantae</taxon>
        <taxon>Streptophyta</taxon>
        <taxon>Embryophyta</taxon>
        <taxon>Tracheophyta</taxon>
        <taxon>Spermatophyta</taxon>
        <taxon>Magnoliopsida</taxon>
        <taxon>eudicotyledons</taxon>
        <taxon>Gunneridae</taxon>
        <taxon>Pentapetalae</taxon>
        <taxon>asterids</taxon>
        <taxon>campanulids</taxon>
        <taxon>Asterales</taxon>
        <taxon>Asteraceae</taxon>
        <taxon>Asteroideae</taxon>
        <taxon>Anthemideae</taxon>
        <taxon>Anthemidinae</taxon>
        <taxon>Tanacetum</taxon>
    </lineage>
</organism>
<accession>A0A699I8I2</accession>
<evidence type="ECO:0000256" key="1">
    <source>
        <dbReference type="SAM" id="MobiDB-lite"/>
    </source>
</evidence>